<reference evidence="2" key="1">
    <citation type="journal article" date="2020" name="G3 (Bethesda)">
        <title>High-Quality Assemblies for Three Invasive Social Wasps from the &lt;i&gt;Vespula&lt;/i&gt; Genus.</title>
        <authorList>
            <person name="Harrop T.W.R."/>
            <person name="Guhlin J."/>
            <person name="McLaughlin G.M."/>
            <person name="Permina E."/>
            <person name="Stockwell P."/>
            <person name="Gilligan J."/>
            <person name="Le Lec M.F."/>
            <person name="Gruber M.A.M."/>
            <person name="Quinn O."/>
            <person name="Lovegrove M."/>
            <person name="Duncan E.J."/>
            <person name="Remnant E.J."/>
            <person name="Van Eeckhoven J."/>
            <person name="Graham B."/>
            <person name="Knapp R.A."/>
            <person name="Langford K.W."/>
            <person name="Kronenberg Z."/>
            <person name="Press M.O."/>
            <person name="Eacker S.M."/>
            <person name="Wilson-Rankin E.E."/>
            <person name="Purcell J."/>
            <person name="Lester P.J."/>
            <person name="Dearden P.K."/>
        </authorList>
    </citation>
    <scope>NUCLEOTIDE SEQUENCE</scope>
    <source>
        <strain evidence="2">Marl-1</strain>
    </source>
</reference>
<evidence type="ECO:0000313" key="2">
    <source>
        <dbReference type="EMBL" id="KAF7402768.1"/>
    </source>
</evidence>
<evidence type="ECO:0000313" key="3">
    <source>
        <dbReference type="Proteomes" id="UP000614350"/>
    </source>
</evidence>
<feature type="region of interest" description="Disordered" evidence="1">
    <location>
        <begin position="1"/>
        <end position="25"/>
    </location>
</feature>
<feature type="compositionally biased region" description="Basic and acidic residues" evidence="1">
    <location>
        <begin position="15"/>
        <end position="25"/>
    </location>
</feature>
<feature type="compositionally biased region" description="Gly residues" evidence="1">
    <location>
        <begin position="1"/>
        <end position="11"/>
    </location>
</feature>
<sequence>MDITGKGGGPGMLQSKRESEQLDENARFKYNVPSRENYFRDNRLTALGHPLYKFLGFLEDRYFSNGVSIQ</sequence>
<evidence type="ECO:0000256" key="1">
    <source>
        <dbReference type="SAM" id="MobiDB-lite"/>
    </source>
</evidence>
<dbReference type="Proteomes" id="UP000614350">
    <property type="component" value="Unassembled WGS sequence"/>
</dbReference>
<proteinExistence type="predicted"/>
<comment type="caution">
    <text evidence="2">The sequence shown here is derived from an EMBL/GenBank/DDBJ whole genome shotgun (WGS) entry which is preliminary data.</text>
</comment>
<dbReference type="EMBL" id="JACSEA010000004">
    <property type="protein sequence ID" value="KAF7402768.1"/>
    <property type="molecule type" value="Genomic_DNA"/>
</dbReference>
<gene>
    <name evidence="2" type="ORF">HZH66_005035</name>
</gene>
<name>A0A834NCU4_VESVU</name>
<keyword evidence="3" id="KW-1185">Reference proteome</keyword>
<accession>A0A834NCU4</accession>
<dbReference type="AlphaFoldDB" id="A0A834NCU4"/>
<organism evidence="2 3">
    <name type="scientific">Vespula vulgaris</name>
    <name type="common">Yellow jacket</name>
    <name type="synonym">Wasp</name>
    <dbReference type="NCBI Taxonomy" id="7454"/>
    <lineage>
        <taxon>Eukaryota</taxon>
        <taxon>Metazoa</taxon>
        <taxon>Ecdysozoa</taxon>
        <taxon>Arthropoda</taxon>
        <taxon>Hexapoda</taxon>
        <taxon>Insecta</taxon>
        <taxon>Pterygota</taxon>
        <taxon>Neoptera</taxon>
        <taxon>Endopterygota</taxon>
        <taxon>Hymenoptera</taxon>
        <taxon>Apocrita</taxon>
        <taxon>Aculeata</taxon>
        <taxon>Vespoidea</taxon>
        <taxon>Vespidae</taxon>
        <taxon>Vespinae</taxon>
        <taxon>Vespula</taxon>
    </lineage>
</organism>
<protein>
    <submittedName>
        <fullName evidence="2">Uncharacterized protein</fullName>
    </submittedName>
</protein>